<evidence type="ECO:0000313" key="10">
    <source>
        <dbReference type="EMBL" id="SDJ78040.1"/>
    </source>
</evidence>
<evidence type="ECO:0000259" key="9">
    <source>
        <dbReference type="Pfam" id="PF12832"/>
    </source>
</evidence>
<keyword evidence="3" id="KW-1003">Cell membrane</keyword>
<accession>A0A1G8WKB6</accession>
<evidence type="ECO:0000256" key="4">
    <source>
        <dbReference type="ARBA" id="ARBA00022519"/>
    </source>
</evidence>
<feature type="transmembrane region" description="Helical" evidence="8">
    <location>
        <begin position="12"/>
        <end position="32"/>
    </location>
</feature>
<keyword evidence="2" id="KW-0813">Transport</keyword>
<keyword evidence="11" id="KW-1185">Reference proteome</keyword>
<feature type="transmembrane region" description="Helical" evidence="8">
    <location>
        <begin position="44"/>
        <end position="62"/>
    </location>
</feature>
<dbReference type="InterPro" id="IPR026032">
    <property type="entry name" value="HcaT-like"/>
</dbReference>
<keyword evidence="6 8" id="KW-1133">Transmembrane helix</keyword>
<dbReference type="PANTHER" id="PTHR23522:SF10">
    <property type="entry name" value="3-PHENYLPROPIONIC ACID TRANSPORTER-RELATED"/>
    <property type="match status" value="1"/>
</dbReference>
<evidence type="ECO:0000313" key="11">
    <source>
        <dbReference type="Proteomes" id="UP000198694"/>
    </source>
</evidence>
<feature type="transmembrane region" description="Helical" evidence="8">
    <location>
        <begin position="267"/>
        <end position="287"/>
    </location>
</feature>
<comment type="subcellular location">
    <subcellularLocation>
        <location evidence="1">Cell inner membrane</location>
        <topology evidence="1">Multi-pass membrane protein</topology>
    </subcellularLocation>
</comment>
<dbReference type="AlphaFoldDB" id="A0A1G8WKB6"/>
<dbReference type="STRING" id="407036.SAMN05216243_0823"/>
<evidence type="ECO:0000256" key="1">
    <source>
        <dbReference type="ARBA" id="ARBA00004429"/>
    </source>
</evidence>
<dbReference type="RefSeq" id="WP_093211314.1">
    <property type="nucleotide sequence ID" value="NZ_FNFL01000001.1"/>
</dbReference>
<feature type="transmembrane region" description="Helical" evidence="8">
    <location>
        <begin position="136"/>
        <end position="155"/>
    </location>
</feature>
<evidence type="ECO:0000256" key="8">
    <source>
        <dbReference type="SAM" id="Phobius"/>
    </source>
</evidence>
<evidence type="ECO:0000256" key="5">
    <source>
        <dbReference type="ARBA" id="ARBA00022692"/>
    </source>
</evidence>
<dbReference type="EMBL" id="FNFL01000001">
    <property type="protein sequence ID" value="SDJ78040.1"/>
    <property type="molecule type" value="Genomic_DNA"/>
</dbReference>
<dbReference type="PIRSF" id="PIRSF004925">
    <property type="entry name" value="HcaT"/>
    <property type="match status" value="1"/>
</dbReference>
<feature type="transmembrane region" description="Helical" evidence="8">
    <location>
        <begin position="97"/>
        <end position="115"/>
    </location>
</feature>
<dbReference type="Pfam" id="PF12832">
    <property type="entry name" value="MFS_1_like"/>
    <property type="match status" value="1"/>
</dbReference>
<feature type="transmembrane region" description="Helical" evidence="8">
    <location>
        <begin position="293"/>
        <end position="315"/>
    </location>
</feature>
<evidence type="ECO:0000256" key="7">
    <source>
        <dbReference type="ARBA" id="ARBA00023136"/>
    </source>
</evidence>
<dbReference type="Proteomes" id="UP000198694">
    <property type="component" value="Unassembled WGS sequence"/>
</dbReference>
<gene>
    <name evidence="10" type="ORF">SAMN05216243_0823</name>
</gene>
<dbReference type="PANTHER" id="PTHR23522">
    <property type="entry name" value="BLL5896 PROTEIN"/>
    <property type="match status" value="1"/>
</dbReference>
<dbReference type="InterPro" id="IPR036259">
    <property type="entry name" value="MFS_trans_sf"/>
</dbReference>
<protein>
    <submittedName>
        <fullName evidence="10">MFS transporter, PPP family, 3-phenylpropionic acid transporter</fullName>
    </submittedName>
</protein>
<evidence type="ECO:0000256" key="3">
    <source>
        <dbReference type="ARBA" id="ARBA00022475"/>
    </source>
</evidence>
<reference evidence="10 11" key="1">
    <citation type="submission" date="2016-10" db="EMBL/GenBank/DDBJ databases">
        <authorList>
            <person name="de Groot N.N."/>
        </authorList>
    </citation>
    <scope>NUCLEOTIDE SEQUENCE [LARGE SCALE GENOMIC DNA]</scope>
    <source>
        <strain evidence="10 11">CGMCC 1.6502</strain>
    </source>
</reference>
<feature type="transmembrane region" description="Helical" evidence="8">
    <location>
        <begin position="202"/>
        <end position="220"/>
    </location>
</feature>
<organism evidence="10 11">
    <name type="scientific">Sediminibacillus albus</name>
    <dbReference type="NCBI Taxonomy" id="407036"/>
    <lineage>
        <taxon>Bacteria</taxon>
        <taxon>Bacillati</taxon>
        <taxon>Bacillota</taxon>
        <taxon>Bacilli</taxon>
        <taxon>Bacillales</taxon>
        <taxon>Bacillaceae</taxon>
        <taxon>Sediminibacillus</taxon>
    </lineage>
</organism>
<name>A0A1G8WKB6_9BACI</name>
<sequence>MLKKESVLPLKSLLFCFHAANSIIITFLPIYLQDKDLDGTEIGYVLAIGPMTSLLAQPFWGYMSDKYRTVKRMILICLAGLLISSLIFFQMNMLASILLMGAVFYFFISPVGALSDSLAQRKSQQLSVDFGSIRTWGSIGFAVSSLLIGEMLARIGVQHMVWPYFLFGAASLLACITLTDVKVENTASAVQLADIKRLLQSAPFIIFLLLIMFLTVTHRANDSFLGIYIVQLGGSEGLVGLAWFAGVASEALVFALAATWFRKLHPLIFIIAAGLLYSSRWFIYAMVDEPVWVIAFQFMHGLSFGVFYLAAFQYVSRLIPASLQSTGHLLFVSVFFGLSGIIGSLFGGFIIDTMGGEMLYLVMAWIALFGSICITVYHILPYGKVIKVPDRQRSNEKS</sequence>
<dbReference type="OrthoDB" id="1650886at2"/>
<feature type="transmembrane region" description="Helical" evidence="8">
    <location>
        <begin position="74"/>
        <end position="91"/>
    </location>
</feature>
<dbReference type="GO" id="GO:0030395">
    <property type="term" value="F:lactose binding"/>
    <property type="evidence" value="ECO:0007669"/>
    <property type="project" value="TreeGrafter"/>
</dbReference>
<dbReference type="InterPro" id="IPR024989">
    <property type="entry name" value="MFS_assoc_dom"/>
</dbReference>
<dbReference type="GO" id="GO:0005886">
    <property type="term" value="C:plasma membrane"/>
    <property type="evidence" value="ECO:0007669"/>
    <property type="project" value="UniProtKB-SubCell"/>
</dbReference>
<evidence type="ECO:0000256" key="6">
    <source>
        <dbReference type="ARBA" id="ARBA00022989"/>
    </source>
</evidence>
<keyword evidence="7 8" id="KW-0472">Membrane</keyword>
<feature type="transmembrane region" description="Helical" evidence="8">
    <location>
        <begin position="240"/>
        <end position="260"/>
    </location>
</feature>
<dbReference type="SUPFAM" id="SSF103473">
    <property type="entry name" value="MFS general substrate transporter"/>
    <property type="match status" value="1"/>
</dbReference>
<feature type="domain" description="Major facilitator superfamily associated" evidence="9">
    <location>
        <begin position="9"/>
        <end position="361"/>
    </location>
</feature>
<keyword evidence="5 8" id="KW-0812">Transmembrane</keyword>
<dbReference type="GO" id="GO:0015528">
    <property type="term" value="F:lactose:proton symporter activity"/>
    <property type="evidence" value="ECO:0007669"/>
    <property type="project" value="TreeGrafter"/>
</dbReference>
<keyword evidence="4" id="KW-0997">Cell inner membrane</keyword>
<feature type="transmembrane region" description="Helical" evidence="8">
    <location>
        <begin position="327"/>
        <end position="351"/>
    </location>
</feature>
<feature type="transmembrane region" description="Helical" evidence="8">
    <location>
        <begin position="161"/>
        <end position="181"/>
    </location>
</feature>
<dbReference type="Gene3D" id="1.20.1250.20">
    <property type="entry name" value="MFS general substrate transporter like domains"/>
    <property type="match status" value="2"/>
</dbReference>
<feature type="transmembrane region" description="Helical" evidence="8">
    <location>
        <begin position="357"/>
        <end position="380"/>
    </location>
</feature>
<proteinExistence type="predicted"/>
<evidence type="ECO:0000256" key="2">
    <source>
        <dbReference type="ARBA" id="ARBA00022448"/>
    </source>
</evidence>